<gene>
    <name evidence="1" type="ORF">MTAB308_803</name>
</gene>
<sequence>LLSAALRATWPDGVCTDTGIYPQYKVEMPLLPMYTRGVRFITGRVSARTAIPPVPELLDGGLDLSAAVDRVVAWEDAPSAWPTMTGKTVYTRA</sequence>
<dbReference type="AlphaFoldDB" id="A0A2U3N734"/>
<proteinExistence type="predicted"/>
<protein>
    <submittedName>
        <fullName evidence="1">Threonine dehydrogenase or related Zn-dependent dehydrogenase</fullName>
    </submittedName>
</protein>
<reference evidence="1 2" key="1">
    <citation type="submission" date="2017-01" db="EMBL/GenBank/DDBJ databases">
        <authorList>
            <consortium name="Urmite Genomes"/>
        </authorList>
    </citation>
    <scope>NUCLEOTIDE SEQUENCE [LARGE SCALE GENOMIC DNA]</scope>
    <source>
        <strain evidence="1 2">AB308</strain>
    </source>
</reference>
<organism evidence="1 2">
    <name type="scientific">Mycobacterium terramassiliense</name>
    <dbReference type="NCBI Taxonomy" id="1841859"/>
    <lineage>
        <taxon>Bacteria</taxon>
        <taxon>Bacillati</taxon>
        <taxon>Actinomycetota</taxon>
        <taxon>Actinomycetes</taxon>
        <taxon>Mycobacteriales</taxon>
        <taxon>Mycobacteriaceae</taxon>
        <taxon>Mycobacterium</taxon>
    </lineage>
</organism>
<dbReference type="STRING" id="1841859.GCA_900157385_00799"/>
<accession>A0A2U3N734</accession>
<evidence type="ECO:0000313" key="2">
    <source>
        <dbReference type="Proteomes" id="UP000241595"/>
    </source>
</evidence>
<feature type="non-terminal residue" evidence="1">
    <location>
        <position position="1"/>
    </location>
</feature>
<name>A0A2U3N734_9MYCO</name>
<evidence type="ECO:0000313" key="1">
    <source>
        <dbReference type="EMBL" id="SPM27326.1"/>
    </source>
</evidence>
<dbReference type="EMBL" id="FTRV01000009">
    <property type="protein sequence ID" value="SPM27326.1"/>
    <property type="molecule type" value="Genomic_DNA"/>
</dbReference>
<keyword evidence="2" id="KW-1185">Reference proteome</keyword>
<dbReference type="Proteomes" id="UP000241595">
    <property type="component" value="Unassembled WGS sequence"/>
</dbReference>